<feature type="region of interest" description="Disordered" evidence="1">
    <location>
        <begin position="94"/>
        <end position="121"/>
    </location>
</feature>
<feature type="compositionally biased region" description="Low complexity" evidence="1">
    <location>
        <begin position="65"/>
        <end position="76"/>
    </location>
</feature>
<organism evidence="3 4">
    <name type="scientific">Rangifer tarandus platyrhynchus</name>
    <name type="common">Svalbard reindeer</name>
    <dbReference type="NCBI Taxonomy" id="3082113"/>
    <lineage>
        <taxon>Eukaryota</taxon>
        <taxon>Metazoa</taxon>
        <taxon>Chordata</taxon>
        <taxon>Craniata</taxon>
        <taxon>Vertebrata</taxon>
        <taxon>Euteleostomi</taxon>
        <taxon>Mammalia</taxon>
        <taxon>Eutheria</taxon>
        <taxon>Laurasiatheria</taxon>
        <taxon>Artiodactyla</taxon>
        <taxon>Ruminantia</taxon>
        <taxon>Pecora</taxon>
        <taxon>Cervidae</taxon>
        <taxon>Odocoileinae</taxon>
        <taxon>Rangifer</taxon>
    </lineage>
</organism>
<feature type="region of interest" description="Disordered" evidence="1">
    <location>
        <begin position="1"/>
        <end position="80"/>
    </location>
</feature>
<gene>
    <name evidence="2" type="ORF">MRATA1EN1_LOCUS30438</name>
    <name evidence="3" type="ORF">MRATA1EN1_LOCUS30441</name>
</gene>
<keyword evidence="4" id="KW-1185">Reference proteome</keyword>
<accession>A0ABN9A5Y5</accession>
<dbReference type="EMBL" id="OX460344">
    <property type="protein sequence ID" value="CAI9181479.1"/>
    <property type="molecule type" value="Genomic_DNA"/>
</dbReference>
<evidence type="ECO:0000313" key="2">
    <source>
        <dbReference type="EMBL" id="CAI9181476.1"/>
    </source>
</evidence>
<evidence type="ECO:0000313" key="4">
    <source>
        <dbReference type="Proteomes" id="UP001176941"/>
    </source>
</evidence>
<name>A0ABN9A5Y5_RANTA</name>
<sequence length="156" mass="16744">MGEGLGPWPTGVPSRFPRAPSGQCPGHTPATPFSESPKPCPQGRPGRALGRKPHPRTDRRKRMQTSSGARASASGSHTRRFSFRRACEWNLIRRGAQGGQGAGRGAKRGEGARPPSTAYQRRARVGCCTAQHGGQLRVRQDCVVVHGGQRTAEAWA</sequence>
<dbReference type="Proteomes" id="UP001176941">
    <property type="component" value="Chromosome Y"/>
</dbReference>
<dbReference type="EMBL" id="OX460344">
    <property type="protein sequence ID" value="CAI9181476.1"/>
    <property type="molecule type" value="Genomic_DNA"/>
</dbReference>
<evidence type="ECO:0000313" key="3">
    <source>
        <dbReference type="EMBL" id="CAI9181479.1"/>
    </source>
</evidence>
<protein>
    <submittedName>
        <fullName evidence="3">Uncharacterized protein</fullName>
    </submittedName>
</protein>
<reference evidence="3 4" key="1">
    <citation type="submission" date="2023-04" db="EMBL/GenBank/DDBJ databases">
        <authorList>
            <consortium name="ELIXIR-Norway"/>
        </authorList>
    </citation>
    <scope>NUCLEOTIDE SEQUENCE [LARGE SCALE GENOMIC DNA]</scope>
</reference>
<proteinExistence type="predicted"/>
<feature type="compositionally biased region" description="Basic residues" evidence="1">
    <location>
        <begin position="49"/>
        <end position="63"/>
    </location>
</feature>
<evidence type="ECO:0000256" key="1">
    <source>
        <dbReference type="SAM" id="MobiDB-lite"/>
    </source>
</evidence>